<reference evidence="1" key="2">
    <citation type="journal article" date="2023" name="Int. J. Mol. Sci.">
        <title>De Novo Assembly and Annotation of 11 Diverse Shrub Willow (Salix) Genomes Reveals Novel Gene Organization in Sex-Linked Regions.</title>
        <authorList>
            <person name="Hyden B."/>
            <person name="Feng K."/>
            <person name="Yates T.B."/>
            <person name="Jawdy S."/>
            <person name="Cereghino C."/>
            <person name="Smart L.B."/>
            <person name="Muchero W."/>
        </authorList>
    </citation>
    <scope>NUCLEOTIDE SEQUENCE</scope>
    <source>
        <tissue evidence="1">Shoot tip</tissue>
    </source>
</reference>
<dbReference type="EMBL" id="JAPFFI010000014">
    <property type="protein sequence ID" value="KAJ6365944.1"/>
    <property type="molecule type" value="Genomic_DNA"/>
</dbReference>
<organism evidence="1 2">
    <name type="scientific">Salix suchowensis</name>
    <dbReference type="NCBI Taxonomy" id="1278906"/>
    <lineage>
        <taxon>Eukaryota</taxon>
        <taxon>Viridiplantae</taxon>
        <taxon>Streptophyta</taxon>
        <taxon>Embryophyta</taxon>
        <taxon>Tracheophyta</taxon>
        <taxon>Spermatophyta</taxon>
        <taxon>Magnoliopsida</taxon>
        <taxon>eudicotyledons</taxon>
        <taxon>Gunneridae</taxon>
        <taxon>Pentapetalae</taxon>
        <taxon>rosids</taxon>
        <taxon>fabids</taxon>
        <taxon>Malpighiales</taxon>
        <taxon>Salicaceae</taxon>
        <taxon>Saliceae</taxon>
        <taxon>Salix</taxon>
    </lineage>
</organism>
<dbReference type="Proteomes" id="UP001141253">
    <property type="component" value="Chromosome 7"/>
</dbReference>
<sequence length="103" mass="12081">MQWHSWREIWSLTDGESWERAEQLGSQTIGGGGVTGFTVSDDFRWRVGREGQLPVSLMMIVNERKKLKVWGLWVGDGLVLMEKIRVLFWCSNLLWMNAEVRRR</sequence>
<keyword evidence="2" id="KW-1185">Reference proteome</keyword>
<proteinExistence type="predicted"/>
<comment type="caution">
    <text evidence="1">The sequence shown here is derived from an EMBL/GenBank/DDBJ whole genome shotgun (WGS) entry which is preliminary data.</text>
</comment>
<accession>A0ABQ9AYK1</accession>
<reference evidence="1" key="1">
    <citation type="submission" date="2022-10" db="EMBL/GenBank/DDBJ databases">
        <authorList>
            <person name="Hyden B.L."/>
            <person name="Feng K."/>
            <person name="Yates T."/>
            <person name="Jawdy S."/>
            <person name="Smart L.B."/>
            <person name="Muchero W."/>
        </authorList>
    </citation>
    <scope>NUCLEOTIDE SEQUENCE</scope>
    <source>
        <tissue evidence="1">Shoot tip</tissue>
    </source>
</reference>
<evidence type="ECO:0000313" key="1">
    <source>
        <dbReference type="EMBL" id="KAJ6365944.1"/>
    </source>
</evidence>
<name>A0ABQ9AYK1_9ROSI</name>
<gene>
    <name evidence="1" type="ORF">OIU77_002500</name>
</gene>
<evidence type="ECO:0000313" key="2">
    <source>
        <dbReference type="Proteomes" id="UP001141253"/>
    </source>
</evidence>
<protein>
    <submittedName>
        <fullName evidence="1">Uncharacterized protein</fullName>
    </submittedName>
</protein>